<reference evidence="3" key="1">
    <citation type="submission" date="2019-12" db="EMBL/GenBank/DDBJ databases">
        <title>Complete genome of Terracaulis silvestris 0127_4.</title>
        <authorList>
            <person name="Vieira S."/>
            <person name="Riedel T."/>
            <person name="Sproer C."/>
            <person name="Pascual J."/>
            <person name="Boedeker C."/>
            <person name="Overmann J."/>
        </authorList>
    </citation>
    <scope>NUCLEOTIDE SEQUENCE [LARGE SCALE GENOMIC DNA]</scope>
    <source>
        <strain evidence="3">0127_4</strain>
    </source>
</reference>
<dbReference type="EMBL" id="CP047045">
    <property type="protein sequence ID" value="QGZ95963.1"/>
    <property type="molecule type" value="Genomic_DNA"/>
</dbReference>
<feature type="signal peptide" evidence="1">
    <location>
        <begin position="1"/>
        <end position="18"/>
    </location>
</feature>
<evidence type="ECO:0008006" key="4">
    <source>
        <dbReference type="Google" id="ProtNLM"/>
    </source>
</evidence>
<organism evidence="2 3">
    <name type="scientific">Terricaulis silvestris</name>
    <dbReference type="NCBI Taxonomy" id="2686094"/>
    <lineage>
        <taxon>Bacteria</taxon>
        <taxon>Pseudomonadati</taxon>
        <taxon>Pseudomonadota</taxon>
        <taxon>Alphaproteobacteria</taxon>
        <taxon>Caulobacterales</taxon>
        <taxon>Caulobacteraceae</taxon>
        <taxon>Terricaulis</taxon>
    </lineage>
</organism>
<dbReference type="PROSITE" id="PS51257">
    <property type="entry name" value="PROKAR_LIPOPROTEIN"/>
    <property type="match status" value="1"/>
</dbReference>
<proteinExistence type="predicted"/>
<dbReference type="Proteomes" id="UP000431269">
    <property type="component" value="Chromosome"/>
</dbReference>
<dbReference type="RefSeq" id="WP_158766783.1">
    <property type="nucleotide sequence ID" value="NZ_CP047045.1"/>
</dbReference>
<gene>
    <name evidence="2" type="ORF">DSM104635_02818</name>
</gene>
<dbReference type="Pfam" id="PF20101">
    <property type="entry name" value="DUF6491"/>
    <property type="match status" value="1"/>
</dbReference>
<evidence type="ECO:0000313" key="2">
    <source>
        <dbReference type="EMBL" id="QGZ95963.1"/>
    </source>
</evidence>
<feature type="chain" id="PRO_5026284380" description="Lipoprotein" evidence="1">
    <location>
        <begin position="19"/>
        <end position="120"/>
    </location>
</feature>
<accession>A0A6I6MXQ1</accession>
<protein>
    <recommendedName>
        <fullName evidence="4">Lipoprotein</fullName>
    </recommendedName>
</protein>
<dbReference type="InterPro" id="IPR045500">
    <property type="entry name" value="DUF6491"/>
</dbReference>
<evidence type="ECO:0000256" key="1">
    <source>
        <dbReference type="SAM" id="SignalP"/>
    </source>
</evidence>
<evidence type="ECO:0000313" key="3">
    <source>
        <dbReference type="Proteomes" id="UP000431269"/>
    </source>
</evidence>
<dbReference type="KEGG" id="tsv:DSM104635_02818"/>
<sequence>MLRSSLFALALISVAGCASDGATQTADNDRDCFRSSQVRGYNVIDDRHVELRVGANESYILETDWNARDLNWDQRIGLRSTTGSICTGNGLGVDIIGGEPQRRYTIVSIIRAPEPAEQAS</sequence>
<dbReference type="AlphaFoldDB" id="A0A6I6MXQ1"/>
<keyword evidence="1" id="KW-0732">Signal</keyword>
<keyword evidence="3" id="KW-1185">Reference proteome</keyword>
<name>A0A6I6MXQ1_9CAUL</name>